<feature type="transmembrane region" description="Helical" evidence="1">
    <location>
        <begin position="12"/>
        <end position="30"/>
    </location>
</feature>
<dbReference type="InterPro" id="IPR006747">
    <property type="entry name" value="DUF599"/>
</dbReference>
<dbReference type="PATRIC" id="fig|1123501.6.peg.3562"/>
<keyword evidence="1" id="KW-0812">Transmembrane</keyword>
<dbReference type="PANTHER" id="PTHR31168">
    <property type="entry name" value="OS02G0292800 PROTEIN"/>
    <property type="match status" value="1"/>
</dbReference>
<evidence type="ECO:0000313" key="2">
    <source>
        <dbReference type="EMBL" id="KIQ67981.1"/>
    </source>
</evidence>
<sequence length="231" mass="25436">MTLDLVLSVLGPYDLAALALLLVAHLATGWRIEHPGGRRPSVTVMMADHRRAWMKVFLTRDVRIFDSQILGTLRQGTSFFASTTLLSVGGVLALIGNPSPLTGAEGLLGHAPELLWQVRLLPVALLLAHAFLRFVWAHRLFGYCAVLMAAVPEDRADPTGPRLARIAGEINVRAAWNFNRGLRSMYFALGAMAWLFGAAALAVAVVTVVWVLWSREFRSEPHRFLMEGREG</sequence>
<evidence type="ECO:0000313" key="3">
    <source>
        <dbReference type="Proteomes" id="UP000035100"/>
    </source>
</evidence>
<dbReference type="Pfam" id="PF04654">
    <property type="entry name" value="DUF599"/>
    <property type="match status" value="1"/>
</dbReference>
<reference evidence="2 3" key="1">
    <citation type="submission" date="2013-01" db="EMBL/GenBank/DDBJ databases">
        <authorList>
            <person name="Fiebig A."/>
            <person name="Goeker M."/>
            <person name="Klenk H.-P.P."/>
        </authorList>
    </citation>
    <scope>NUCLEOTIDE SEQUENCE [LARGE SCALE GENOMIC DNA]</scope>
    <source>
        <strain evidence="2 3">DSM 24838</strain>
    </source>
</reference>
<dbReference type="OrthoDB" id="9806874at2"/>
<organism evidence="2 3">
    <name type="scientific">Wenxinia marina DSM 24838</name>
    <dbReference type="NCBI Taxonomy" id="1123501"/>
    <lineage>
        <taxon>Bacteria</taxon>
        <taxon>Pseudomonadati</taxon>
        <taxon>Pseudomonadota</taxon>
        <taxon>Alphaproteobacteria</taxon>
        <taxon>Rhodobacterales</taxon>
        <taxon>Roseobacteraceae</taxon>
        <taxon>Wenxinia</taxon>
    </lineage>
</organism>
<feature type="transmembrane region" description="Helical" evidence="1">
    <location>
        <begin position="77"/>
        <end position="96"/>
    </location>
</feature>
<comment type="caution">
    <text evidence="2">The sequence shown here is derived from an EMBL/GenBank/DDBJ whole genome shotgun (WGS) entry which is preliminary data.</text>
</comment>
<dbReference type="EMBL" id="AONG01000018">
    <property type="protein sequence ID" value="KIQ67981.1"/>
    <property type="molecule type" value="Genomic_DNA"/>
</dbReference>
<dbReference type="RefSeq" id="WP_018302196.1">
    <property type="nucleotide sequence ID" value="NZ_KB902282.1"/>
</dbReference>
<feature type="transmembrane region" description="Helical" evidence="1">
    <location>
        <begin position="186"/>
        <end position="213"/>
    </location>
</feature>
<dbReference type="eggNOG" id="COG3821">
    <property type="taxonomic scope" value="Bacteria"/>
</dbReference>
<protein>
    <submittedName>
        <fullName evidence="2">Putative membrane protein</fullName>
    </submittedName>
</protein>
<gene>
    <name evidence="2" type="ORF">Wenmar_03436</name>
</gene>
<keyword evidence="1" id="KW-0472">Membrane</keyword>
<feature type="transmembrane region" description="Helical" evidence="1">
    <location>
        <begin position="116"/>
        <end position="136"/>
    </location>
</feature>
<accession>A0A0D0P8S4</accession>
<keyword evidence="3" id="KW-1185">Reference proteome</keyword>
<proteinExistence type="predicted"/>
<evidence type="ECO:0000256" key="1">
    <source>
        <dbReference type="SAM" id="Phobius"/>
    </source>
</evidence>
<dbReference type="Proteomes" id="UP000035100">
    <property type="component" value="Unassembled WGS sequence"/>
</dbReference>
<dbReference type="STRING" id="1123501.Wenmar_03436"/>
<name>A0A0D0P8S4_9RHOB</name>
<keyword evidence="1" id="KW-1133">Transmembrane helix</keyword>
<dbReference type="PANTHER" id="PTHR31168:SF1">
    <property type="entry name" value="DUF599 FAMILY PROTEIN"/>
    <property type="match status" value="1"/>
</dbReference>
<dbReference type="AlphaFoldDB" id="A0A0D0P8S4"/>